<accession>A0ABQ1MC20</accession>
<protein>
    <submittedName>
        <fullName evidence="1">Uncharacterized protein</fullName>
    </submittedName>
</protein>
<gene>
    <name evidence="1" type="ORF">GCM10010993_16220</name>
</gene>
<sequence length="55" mass="6310">MLLESKYFNYNHTDNCPLDDQHTTTQTGDIKPADWIKLHALFQVATGNNHHTSLI</sequence>
<evidence type="ECO:0000313" key="1">
    <source>
        <dbReference type="EMBL" id="GGC38073.1"/>
    </source>
</evidence>
<name>A0ABQ1MC20_9BACT</name>
<comment type="caution">
    <text evidence="1">The sequence shown here is derived from an EMBL/GenBank/DDBJ whole genome shotgun (WGS) entry which is preliminary data.</text>
</comment>
<evidence type="ECO:0000313" key="2">
    <source>
        <dbReference type="Proteomes" id="UP000635885"/>
    </source>
</evidence>
<keyword evidence="2" id="KW-1185">Reference proteome</keyword>
<dbReference type="EMBL" id="BMFD01000004">
    <property type="protein sequence ID" value="GGC38073.1"/>
    <property type="molecule type" value="Genomic_DNA"/>
</dbReference>
<reference evidence="2" key="1">
    <citation type="journal article" date="2019" name="Int. J. Syst. Evol. Microbiol.">
        <title>The Global Catalogue of Microorganisms (GCM) 10K type strain sequencing project: providing services to taxonomists for standard genome sequencing and annotation.</title>
        <authorList>
            <consortium name="The Broad Institute Genomics Platform"/>
            <consortium name="The Broad Institute Genome Sequencing Center for Infectious Disease"/>
            <person name="Wu L."/>
            <person name="Ma J."/>
        </authorList>
    </citation>
    <scope>NUCLEOTIDE SEQUENCE [LARGE SCALE GENOMIC DNA]</scope>
    <source>
        <strain evidence="2">CGMCC 1.12479</strain>
    </source>
</reference>
<dbReference type="Proteomes" id="UP000635885">
    <property type="component" value="Unassembled WGS sequence"/>
</dbReference>
<organism evidence="1 2">
    <name type="scientific">Belliella aquatica</name>
    <dbReference type="NCBI Taxonomy" id="1323734"/>
    <lineage>
        <taxon>Bacteria</taxon>
        <taxon>Pseudomonadati</taxon>
        <taxon>Bacteroidota</taxon>
        <taxon>Cytophagia</taxon>
        <taxon>Cytophagales</taxon>
        <taxon>Cyclobacteriaceae</taxon>
        <taxon>Belliella</taxon>
    </lineage>
</organism>
<proteinExistence type="predicted"/>